<reference evidence="5 11" key="1">
    <citation type="submission" date="2018-05" db="EMBL/GenBank/DDBJ databases">
        <authorList>
            <consortium name="GenomeTrakr network: Whole genome sequencing for foodborne pathogen traceback"/>
        </authorList>
    </citation>
    <scope>NUCLEOTIDE SEQUENCE [LARGE SCALE GENOMIC DNA]</scope>
    <source>
        <strain evidence="5 11">NC_C6016</strain>
    </source>
</reference>
<dbReference type="OrthoDB" id="5358181at2"/>
<dbReference type="SUPFAM" id="SSF46785">
    <property type="entry name" value="Winged helix' DNA-binding domain"/>
    <property type="match status" value="1"/>
</dbReference>
<evidence type="ECO:0000313" key="10">
    <source>
        <dbReference type="Proteomes" id="UP000352088"/>
    </source>
</evidence>
<evidence type="ECO:0000313" key="12">
    <source>
        <dbReference type="Proteomes" id="UP000365807"/>
    </source>
</evidence>
<dbReference type="EMBL" id="AACSIE010000008">
    <property type="protein sequence ID" value="EAL9205060.1"/>
    <property type="molecule type" value="Genomic_DNA"/>
</dbReference>
<dbReference type="AlphaFoldDB" id="A0A0Q2LM89"/>
<dbReference type="EMBL" id="AACDUL010000002">
    <property type="protein sequence ID" value="EAK1508951.1"/>
    <property type="molecule type" value="Genomic_DNA"/>
</dbReference>
<dbReference type="Proteomes" id="UP000411403">
    <property type="component" value="Unassembled WGS sequence"/>
</dbReference>
<protein>
    <submittedName>
        <fullName evidence="8">ArsR family transcriptional regulator</fullName>
    </submittedName>
</protein>
<evidence type="ECO:0000313" key="6">
    <source>
        <dbReference type="EMBL" id="EAK4358790.1"/>
    </source>
</evidence>
<dbReference type="Proteomes" id="UP000576616">
    <property type="component" value="Unassembled WGS sequence"/>
</dbReference>
<name>A0A0Q2LM89_CAMCO</name>
<dbReference type="EMBL" id="AABKAB010000012">
    <property type="protein sequence ID" value="EAH8157611.1"/>
    <property type="molecule type" value="Genomic_DNA"/>
</dbReference>
<evidence type="ECO:0000313" key="3">
    <source>
        <dbReference type="EMBL" id="EAJ1076063.1"/>
    </source>
</evidence>
<reference evidence="8 10" key="2">
    <citation type="submission" date="2018-07" db="EMBL/GenBank/DDBJ databases">
        <authorList>
            <consortium name="NARMS: The National Antimicrobial Resistance Monitoring System"/>
        </authorList>
    </citation>
    <scope>NUCLEOTIDE SEQUENCE [LARGE SCALE GENOMIC DNA]</scope>
    <source>
        <strain evidence="9 15">CVM N17C171</strain>
        <strain evidence="8 10">CVM N17C548</strain>
        <strain evidence="6 12">FSIS11807978</strain>
        <strain evidence="3 16">FSIS1609200</strain>
        <strain evidence="7 14">FSIS1711007</strain>
    </source>
</reference>
<feature type="domain" description="Plasmid replication protein RepL" evidence="1">
    <location>
        <begin position="10"/>
        <end position="75"/>
    </location>
</feature>
<evidence type="ECO:0000313" key="8">
    <source>
        <dbReference type="EMBL" id="EAL6851420.1"/>
    </source>
</evidence>
<evidence type="ECO:0000313" key="2">
    <source>
        <dbReference type="EMBL" id="EAH8157611.1"/>
    </source>
</evidence>
<dbReference type="Proteomes" id="UP000557830">
    <property type="component" value="Unassembled WGS sequence"/>
</dbReference>
<evidence type="ECO:0000313" key="15">
    <source>
        <dbReference type="Proteomes" id="UP000411403"/>
    </source>
</evidence>
<evidence type="ECO:0000313" key="14">
    <source>
        <dbReference type="Proteomes" id="UP000409545"/>
    </source>
</evidence>
<dbReference type="KEGG" id="ccoo:ATE51_03840"/>
<evidence type="ECO:0000313" key="4">
    <source>
        <dbReference type="EMBL" id="EAJ9198052.1"/>
    </source>
</evidence>
<dbReference type="STRING" id="195.ATE51_03840"/>
<evidence type="ECO:0000313" key="7">
    <source>
        <dbReference type="EMBL" id="EAK5104046.1"/>
    </source>
</evidence>
<dbReference type="RefSeq" id="WP_002778019.1">
    <property type="nucleotide sequence ID" value="NZ_AANHVQ020000020.1"/>
</dbReference>
<sequence length="80" mass="9401">MAVKIENLMREILGKKRFELLQFLCENADENGFVMIKISELEARLNQSKPTIIATFKFLEEKKLFKKLKNGFYQLCIPCD</sequence>
<evidence type="ECO:0000313" key="16">
    <source>
        <dbReference type="Proteomes" id="UP000557830"/>
    </source>
</evidence>
<evidence type="ECO:0000313" key="11">
    <source>
        <dbReference type="Proteomes" id="UP000361993"/>
    </source>
</evidence>
<dbReference type="EMBL" id="AACBVJ010000015">
    <property type="protein sequence ID" value="EAJ9198052.1"/>
    <property type="molecule type" value="Genomic_DNA"/>
</dbReference>
<dbReference type="GeneID" id="66544752"/>
<evidence type="ECO:0000313" key="13">
    <source>
        <dbReference type="Proteomes" id="UP000382436"/>
    </source>
</evidence>
<dbReference type="EMBL" id="AACQHW010000009">
    <property type="protein sequence ID" value="EAL6851420.1"/>
    <property type="molecule type" value="Genomic_DNA"/>
</dbReference>
<dbReference type="Pfam" id="PF05732">
    <property type="entry name" value="RepL"/>
    <property type="match status" value="1"/>
</dbReference>
<dbReference type="KEGG" id="ccof:VC76_01325"/>
<evidence type="ECO:0000313" key="9">
    <source>
        <dbReference type="EMBL" id="EAL9205060.1"/>
    </source>
</evidence>
<gene>
    <name evidence="7" type="ORF">B9Q54_07185</name>
    <name evidence="3" type="ORF">BU953_00235</name>
    <name evidence="4" type="ORF">BZ274_07750</name>
    <name evidence="6" type="ORF">C6T04_07700</name>
    <name evidence="5" type="ORF">CJD00_01460</name>
    <name evidence="8" type="ORF">DSX26_08130</name>
    <name evidence="9" type="ORF">DYU70_07850</name>
    <name evidence="2" type="ORF">ES716_06715</name>
</gene>
<dbReference type="Proteomes" id="UP000382436">
    <property type="component" value="Unassembled WGS sequence"/>
</dbReference>
<dbReference type="Proteomes" id="UP000361993">
    <property type="component" value="Unassembled WGS sequence"/>
</dbReference>
<proteinExistence type="predicted"/>
<dbReference type="Proteomes" id="UP000409545">
    <property type="component" value="Unassembled WGS sequence"/>
</dbReference>
<evidence type="ECO:0000313" key="5">
    <source>
        <dbReference type="EMBL" id="EAK1508951.1"/>
    </source>
</evidence>
<dbReference type="EMBL" id="AACGUZ010000012">
    <property type="protein sequence ID" value="EAK5104046.1"/>
    <property type="molecule type" value="Genomic_DNA"/>
</dbReference>
<dbReference type="EMBL" id="AACGFG010000011">
    <property type="protein sequence ID" value="EAK4358790.1"/>
    <property type="molecule type" value="Genomic_DNA"/>
</dbReference>
<reference evidence="2 17" key="3">
    <citation type="submission" date="2019-01" db="EMBL/GenBank/DDBJ databases">
        <authorList>
            <consortium name="PulseNet: The National Subtyping Network for Foodborne Disease Surveillance"/>
            <person name="Tarr C.L."/>
            <person name="Trees E."/>
            <person name="Katz L.S."/>
            <person name="Carleton-Romer H.A."/>
            <person name="Stroika S."/>
            <person name="Kucerova Z."/>
            <person name="Roache K.F."/>
            <person name="Sabol A.L."/>
            <person name="Besser J."/>
            <person name="Gerner-Smidt P."/>
        </authorList>
    </citation>
    <scope>NUCLEOTIDE SEQUENCE [LARGE SCALE GENOMIC DNA]</scope>
    <source>
        <strain evidence="4 13">PNUSAC001435</strain>
        <strain evidence="2 17">PNUSAC007828</strain>
    </source>
</reference>
<organism evidence="8 10">
    <name type="scientific">Campylobacter coli</name>
    <dbReference type="NCBI Taxonomy" id="195"/>
    <lineage>
        <taxon>Bacteria</taxon>
        <taxon>Pseudomonadati</taxon>
        <taxon>Campylobacterota</taxon>
        <taxon>Epsilonproteobacteria</taxon>
        <taxon>Campylobacterales</taxon>
        <taxon>Campylobacteraceae</taxon>
        <taxon>Campylobacter</taxon>
    </lineage>
</organism>
<accession>A0A0Q2LM89</accession>
<dbReference type="GO" id="GO:0006276">
    <property type="term" value="P:plasmid maintenance"/>
    <property type="evidence" value="ECO:0007669"/>
    <property type="project" value="InterPro"/>
</dbReference>
<evidence type="ECO:0000313" key="17">
    <source>
        <dbReference type="Proteomes" id="UP000576616"/>
    </source>
</evidence>
<dbReference type="GO" id="GO:0006260">
    <property type="term" value="P:DNA replication"/>
    <property type="evidence" value="ECO:0007669"/>
    <property type="project" value="InterPro"/>
</dbReference>
<dbReference type="Proteomes" id="UP000365807">
    <property type="component" value="Unassembled WGS sequence"/>
</dbReference>
<evidence type="ECO:0000259" key="1">
    <source>
        <dbReference type="Pfam" id="PF05732"/>
    </source>
</evidence>
<dbReference type="InterPro" id="IPR036390">
    <property type="entry name" value="WH_DNA-bd_sf"/>
</dbReference>
<comment type="caution">
    <text evidence="8">The sequence shown here is derived from an EMBL/GenBank/DDBJ whole genome shotgun (WGS) entry which is preliminary data.</text>
</comment>
<dbReference type="InterPro" id="IPR008813">
    <property type="entry name" value="Plasmid_replication_RepL"/>
</dbReference>
<dbReference type="eggNOG" id="ENOG5032KW8">
    <property type="taxonomic scope" value="Bacteria"/>
</dbReference>
<dbReference type="EMBL" id="AABUYW010000001">
    <property type="protein sequence ID" value="EAJ1076063.1"/>
    <property type="molecule type" value="Genomic_DNA"/>
</dbReference>
<dbReference type="Proteomes" id="UP000352088">
    <property type="component" value="Unassembled WGS sequence"/>
</dbReference>